<reference evidence="12" key="1">
    <citation type="submission" date="2024-07" db="EMBL/GenBank/DDBJ databases">
        <title>Two chromosome-level genome assemblies of Korean endemic species Abeliophyllum distichum and Forsythia ovata (Oleaceae).</title>
        <authorList>
            <person name="Jang H."/>
        </authorList>
    </citation>
    <scope>NUCLEOTIDE SEQUENCE [LARGE SCALE GENOMIC DNA]</scope>
</reference>
<proteinExistence type="predicted"/>
<evidence type="ECO:0000256" key="3">
    <source>
        <dbReference type="ARBA" id="ARBA00022695"/>
    </source>
</evidence>
<evidence type="ECO:0000256" key="8">
    <source>
        <dbReference type="SAM" id="MobiDB-lite"/>
    </source>
</evidence>
<dbReference type="Pfam" id="PF00078">
    <property type="entry name" value="RVT_1"/>
    <property type="match status" value="1"/>
</dbReference>
<comment type="caution">
    <text evidence="11">The sequence shown here is derived from an EMBL/GenBank/DDBJ whole genome shotgun (WGS) entry which is preliminary data.</text>
</comment>
<dbReference type="InterPro" id="IPR000477">
    <property type="entry name" value="RT_dom"/>
</dbReference>
<dbReference type="InterPro" id="IPR053134">
    <property type="entry name" value="RNA-dir_DNA_polymerase"/>
</dbReference>
<dbReference type="CDD" id="cd01647">
    <property type="entry name" value="RT_LTR"/>
    <property type="match status" value="1"/>
</dbReference>
<keyword evidence="6" id="KW-0378">Hydrolase</keyword>
<evidence type="ECO:0000313" key="12">
    <source>
        <dbReference type="Proteomes" id="UP001604336"/>
    </source>
</evidence>
<keyword evidence="3" id="KW-0548">Nucleotidyltransferase</keyword>
<gene>
    <name evidence="11" type="ORF">Adt_25371</name>
</gene>
<keyword evidence="7" id="KW-0695">RNA-directed DNA polymerase</keyword>
<dbReference type="PANTHER" id="PTHR24559">
    <property type="entry name" value="TRANSPOSON TY3-I GAG-POL POLYPROTEIN"/>
    <property type="match status" value="1"/>
</dbReference>
<evidence type="ECO:0000256" key="4">
    <source>
        <dbReference type="ARBA" id="ARBA00022722"/>
    </source>
</evidence>
<keyword evidence="4" id="KW-0540">Nuclease</keyword>
<evidence type="ECO:0000259" key="9">
    <source>
        <dbReference type="Pfam" id="PF00078"/>
    </source>
</evidence>
<accession>A0ABD1SGF5</accession>
<name>A0ABD1SGF5_9LAMI</name>
<dbReference type="PANTHER" id="PTHR24559:SF450">
    <property type="entry name" value="RNA-DIRECTED DNA POLYMERASE HOMOLOG"/>
    <property type="match status" value="1"/>
</dbReference>
<evidence type="ECO:0000256" key="1">
    <source>
        <dbReference type="ARBA" id="ARBA00022670"/>
    </source>
</evidence>
<organism evidence="11 12">
    <name type="scientific">Abeliophyllum distichum</name>
    <dbReference type="NCBI Taxonomy" id="126358"/>
    <lineage>
        <taxon>Eukaryota</taxon>
        <taxon>Viridiplantae</taxon>
        <taxon>Streptophyta</taxon>
        <taxon>Embryophyta</taxon>
        <taxon>Tracheophyta</taxon>
        <taxon>Spermatophyta</taxon>
        <taxon>Magnoliopsida</taxon>
        <taxon>eudicotyledons</taxon>
        <taxon>Gunneridae</taxon>
        <taxon>Pentapetalae</taxon>
        <taxon>asterids</taxon>
        <taxon>lamiids</taxon>
        <taxon>Lamiales</taxon>
        <taxon>Oleaceae</taxon>
        <taxon>Forsythieae</taxon>
        <taxon>Abeliophyllum</taxon>
    </lineage>
</organism>
<dbReference type="FunFam" id="3.10.10.10:FF:000007">
    <property type="entry name" value="Retrovirus-related Pol polyprotein from transposon 17.6-like Protein"/>
    <property type="match status" value="1"/>
</dbReference>
<dbReference type="SUPFAM" id="SSF56672">
    <property type="entry name" value="DNA/RNA polymerases"/>
    <property type="match status" value="1"/>
</dbReference>
<feature type="domain" description="Ty3 transposon capsid-like protein" evidence="10">
    <location>
        <begin position="14"/>
        <end position="134"/>
    </location>
</feature>
<dbReference type="Pfam" id="PF19259">
    <property type="entry name" value="Ty3_capsid"/>
    <property type="match status" value="1"/>
</dbReference>
<protein>
    <recommendedName>
        <fullName evidence="13">Reverse transcriptase domain-containing protein</fullName>
    </recommendedName>
</protein>
<keyword evidence="1" id="KW-0645">Protease</keyword>
<dbReference type="GO" id="GO:0008233">
    <property type="term" value="F:peptidase activity"/>
    <property type="evidence" value="ECO:0007669"/>
    <property type="project" value="UniProtKB-KW"/>
</dbReference>
<feature type="compositionally biased region" description="Basic and acidic residues" evidence="8">
    <location>
        <begin position="135"/>
        <end position="154"/>
    </location>
</feature>
<evidence type="ECO:0000256" key="6">
    <source>
        <dbReference type="ARBA" id="ARBA00022801"/>
    </source>
</evidence>
<evidence type="ECO:0000256" key="5">
    <source>
        <dbReference type="ARBA" id="ARBA00022759"/>
    </source>
</evidence>
<evidence type="ECO:0000259" key="10">
    <source>
        <dbReference type="Pfam" id="PF19259"/>
    </source>
</evidence>
<dbReference type="GO" id="GO:0003964">
    <property type="term" value="F:RNA-directed DNA polymerase activity"/>
    <property type="evidence" value="ECO:0007669"/>
    <property type="project" value="UniProtKB-KW"/>
</dbReference>
<dbReference type="InterPro" id="IPR043502">
    <property type="entry name" value="DNA/RNA_pol_sf"/>
</dbReference>
<dbReference type="InterPro" id="IPR045358">
    <property type="entry name" value="Ty3_capsid"/>
</dbReference>
<dbReference type="GO" id="GO:0006508">
    <property type="term" value="P:proteolysis"/>
    <property type="evidence" value="ECO:0007669"/>
    <property type="project" value="UniProtKB-KW"/>
</dbReference>
<feature type="domain" description="Reverse transcriptase" evidence="9">
    <location>
        <begin position="309"/>
        <end position="418"/>
    </location>
</feature>
<evidence type="ECO:0008006" key="13">
    <source>
        <dbReference type="Google" id="ProtNLM"/>
    </source>
</evidence>
<feature type="region of interest" description="Disordered" evidence="8">
    <location>
        <begin position="135"/>
        <end position="160"/>
    </location>
</feature>
<dbReference type="Proteomes" id="UP001604336">
    <property type="component" value="Unassembled WGS sequence"/>
</dbReference>
<sequence>MRVGIAEMYLKRKVDVWFHGFQSSHPNADWGLLTTEVCRRFAKTTGEEVVETFCKIRQYGEIAEYVEKFEELKAQAMQALPNLHESYYISVFTSGLKGEIKSVVKIIKPSSLNQVIEIALLQETTISAISKNTKTHESYIHPKPPESLHTETKRPNPHFPYKTLTPIGLQTKRNLGLCFKCDEKYTIGHVLGTELINGSQLESILVQQPYGLVGQLNPILEKEVTETPKELKSILAEFDDVFQEPNGLPPKTLHDHHIPLKEGTQPFQIKPYRCPFIQKSEVEKLIEEMLATGIIQPSNSPFASLVLLVKKNDGTWRFCVDYRQLNNLTVKDKHPMSLTDELIDELYGANYFTKIDLRAGYHQISVKTGDVYKTALKTHQGLYEFKVMPFGLTNAPATFQSLMNEIFKEQLRKNVLIFLMTYWYIART</sequence>
<dbReference type="EMBL" id="JBFOLK010000007">
    <property type="protein sequence ID" value="KAL2499821.1"/>
    <property type="molecule type" value="Genomic_DNA"/>
</dbReference>
<evidence type="ECO:0000313" key="11">
    <source>
        <dbReference type="EMBL" id="KAL2499821.1"/>
    </source>
</evidence>
<evidence type="ECO:0000256" key="7">
    <source>
        <dbReference type="ARBA" id="ARBA00022918"/>
    </source>
</evidence>
<keyword evidence="5" id="KW-0255">Endonuclease</keyword>
<keyword evidence="12" id="KW-1185">Reference proteome</keyword>
<dbReference type="GO" id="GO:0004519">
    <property type="term" value="F:endonuclease activity"/>
    <property type="evidence" value="ECO:0007669"/>
    <property type="project" value="UniProtKB-KW"/>
</dbReference>
<keyword evidence="2" id="KW-0808">Transferase</keyword>
<evidence type="ECO:0000256" key="2">
    <source>
        <dbReference type="ARBA" id="ARBA00022679"/>
    </source>
</evidence>
<dbReference type="Gene3D" id="3.10.10.10">
    <property type="entry name" value="HIV Type 1 Reverse Transcriptase, subunit A, domain 1"/>
    <property type="match status" value="1"/>
</dbReference>
<dbReference type="AlphaFoldDB" id="A0ABD1SGF5"/>